<dbReference type="PROSITE" id="PS51141">
    <property type="entry name" value="ZF_SBP"/>
    <property type="match status" value="1"/>
</dbReference>
<evidence type="ECO:0000256" key="2">
    <source>
        <dbReference type="ARBA" id="ARBA00022771"/>
    </source>
</evidence>
<evidence type="ECO:0000256" key="3">
    <source>
        <dbReference type="ARBA" id="ARBA00022833"/>
    </source>
</evidence>
<keyword evidence="9" id="KW-1185">Reference proteome</keyword>
<dbReference type="SMART" id="SM00184">
    <property type="entry name" value="RING"/>
    <property type="match status" value="1"/>
</dbReference>
<dbReference type="InterPro" id="IPR017907">
    <property type="entry name" value="Znf_RING_CS"/>
</dbReference>
<dbReference type="InterPro" id="IPR044592">
    <property type="entry name" value="RING1A/B"/>
</dbReference>
<dbReference type="Proteomes" id="UP001161247">
    <property type="component" value="Chromosome 1"/>
</dbReference>
<feature type="region of interest" description="Disordered" evidence="5">
    <location>
        <begin position="115"/>
        <end position="186"/>
    </location>
</feature>
<dbReference type="InterPro" id="IPR001841">
    <property type="entry name" value="Znf_RING"/>
</dbReference>
<dbReference type="PROSITE" id="PS00518">
    <property type="entry name" value="ZF_RING_1"/>
    <property type="match status" value="1"/>
</dbReference>
<dbReference type="PANTHER" id="PTHR46537">
    <property type="entry name" value="OS11G0578200 PROTEIN"/>
    <property type="match status" value="1"/>
</dbReference>
<dbReference type="GO" id="GO:0008270">
    <property type="term" value="F:zinc ion binding"/>
    <property type="evidence" value="ECO:0007669"/>
    <property type="project" value="UniProtKB-KW"/>
</dbReference>
<evidence type="ECO:0000256" key="5">
    <source>
        <dbReference type="SAM" id="MobiDB-lite"/>
    </source>
</evidence>
<keyword evidence="1" id="KW-0479">Metal-binding</keyword>
<accession>A0AAV1C116</accession>
<sequence>MDDDDFFCTATTDQEDYVKIKKKSCGTNSSISTPGKKVSNGGGGTSSTKCCQAEKCSADLGDAKQYHRRHKVCELHAKAQMVVVAGIRQRFCQQCSKFHELSEFDETKRSCRRRLAGHNERRRKNSMEEAGSSSSSTSTTTSTQKGRGGGATTNHQMKEMRELNFPPNKRKLTNHHTAATTPPLKIPTTTITAHELTVRKLKAAVVFNNWFLKKNPTKRSKNMPAQKRSSTHHQDDAEMQSAPAHPTHRQRRKKSKRSGGGGDQSLKTHREEQANQEDEKDSVQQILDEDSDGSGTDPEEFDEVVDVIRSAVRNNVQCPICLGIIKKTRTVMGCLHRFCRECIDKSMRLGNNECPACRIHCSSRRSLRDDLGFDALIQALYPDMSTYEEQEKSRNEQIQASIAQISRRQSEALYKKRRIDRDMDDSRVPRYSRNTVSRRRNHQRTDTEVHNASERENELDGNFDPSVSDISQAQIRNRRSGVSGSQPSPISSTANLDGEISESATDPLKEEALNLLGTANNPELLTWGRGGARSHTRHGSGSVARSSSRTRLSKLMESLENDSKIDYKSEVHFAVVSLDKENIPNLEKPYLCVQSSSSINQLQKYIAEETKAQVDDIEILLVREENNGIPAINLSHIIDWEPLCNQVNWSRIRLEVLEGLETLASIRSICYTRMLVGDH</sequence>
<dbReference type="AlphaFoldDB" id="A0AAV1C116"/>
<gene>
    <name evidence="8" type="ORF">OLC1_LOCUS1712</name>
</gene>
<evidence type="ECO:0000256" key="4">
    <source>
        <dbReference type="PROSITE-ProRule" id="PRU00470"/>
    </source>
</evidence>
<feature type="compositionally biased region" description="Basic residues" evidence="5">
    <location>
        <begin position="115"/>
        <end position="124"/>
    </location>
</feature>
<evidence type="ECO:0000259" key="6">
    <source>
        <dbReference type="PROSITE" id="PS50089"/>
    </source>
</evidence>
<proteinExistence type="predicted"/>
<dbReference type="Pfam" id="PF03110">
    <property type="entry name" value="SBP"/>
    <property type="match status" value="1"/>
</dbReference>
<feature type="domain" description="SBP-type" evidence="7">
    <location>
        <begin position="48"/>
        <end position="125"/>
    </location>
</feature>
<dbReference type="Pfam" id="PF13923">
    <property type="entry name" value="zf-C3HC4_2"/>
    <property type="match status" value="1"/>
</dbReference>
<feature type="region of interest" description="Disordered" evidence="5">
    <location>
        <begin position="527"/>
        <end position="551"/>
    </location>
</feature>
<dbReference type="SUPFAM" id="SSF57850">
    <property type="entry name" value="RING/U-box"/>
    <property type="match status" value="1"/>
</dbReference>
<feature type="compositionally biased region" description="Low complexity" evidence="5">
    <location>
        <begin position="132"/>
        <end position="143"/>
    </location>
</feature>
<protein>
    <submittedName>
        <fullName evidence="8">OLC1v1023917C1</fullName>
    </submittedName>
</protein>
<dbReference type="SUPFAM" id="SSF103612">
    <property type="entry name" value="SBT domain"/>
    <property type="match status" value="1"/>
</dbReference>
<dbReference type="GO" id="GO:0005634">
    <property type="term" value="C:nucleus"/>
    <property type="evidence" value="ECO:0007669"/>
    <property type="project" value="InterPro"/>
</dbReference>
<evidence type="ECO:0000256" key="1">
    <source>
        <dbReference type="ARBA" id="ARBA00022723"/>
    </source>
</evidence>
<dbReference type="EMBL" id="OX459118">
    <property type="protein sequence ID" value="CAI9089354.1"/>
    <property type="molecule type" value="Genomic_DNA"/>
</dbReference>
<dbReference type="CDD" id="cd16531">
    <property type="entry name" value="RING-HC_RING1-like"/>
    <property type="match status" value="1"/>
</dbReference>
<feature type="compositionally biased region" description="Low complexity" evidence="5">
    <location>
        <begin position="177"/>
        <end position="186"/>
    </location>
</feature>
<keyword evidence="2 4" id="KW-0863">Zinc-finger</keyword>
<organism evidence="8 9">
    <name type="scientific">Oldenlandia corymbosa var. corymbosa</name>
    <dbReference type="NCBI Taxonomy" id="529605"/>
    <lineage>
        <taxon>Eukaryota</taxon>
        <taxon>Viridiplantae</taxon>
        <taxon>Streptophyta</taxon>
        <taxon>Embryophyta</taxon>
        <taxon>Tracheophyta</taxon>
        <taxon>Spermatophyta</taxon>
        <taxon>Magnoliopsida</taxon>
        <taxon>eudicotyledons</taxon>
        <taxon>Gunneridae</taxon>
        <taxon>Pentapetalae</taxon>
        <taxon>asterids</taxon>
        <taxon>lamiids</taxon>
        <taxon>Gentianales</taxon>
        <taxon>Rubiaceae</taxon>
        <taxon>Rubioideae</taxon>
        <taxon>Spermacoceae</taxon>
        <taxon>Hedyotis-Oldenlandia complex</taxon>
        <taxon>Oldenlandia</taxon>
    </lineage>
</organism>
<evidence type="ECO:0000313" key="9">
    <source>
        <dbReference type="Proteomes" id="UP001161247"/>
    </source>
</evidence>
<feature type="compositionally biased region" description="Basic and acidic residues" evidence="5">
    <location>
        <begin position="413"/>
        <end position="428"/>
    </location>
</feature>
<feature type="compositionally biased region" description="Polar residues" evidence="5">
    <location>
        <begin position="468"/>
        <end position="495"/>
    </location>
</feature>
<dbReference type="GO" id="GO:0003677">
    <property type="term" value="F:DNA binding"/>
    <property type="evidence" value="ECO:0007669"/>
    <property type="project" value="InterPro"/>
</dbReference>
<feature type="region of interest" description="Disordered" evidence="5">
    <location>
        <begin position="215"/>
        <end position="299"/>
    </location>
</feature>
<feature type="compositionally biased region" description="Acidic residues" evidence="5">
    <location>
        <begin position="287"/>
        <end position="299"/>
    </location>
</feature>
<dbReference type="InterPro" id="IPR013083">
    <property type="entry name" value="Znf_RING/FYVE/PHD"/>
</dbReference>
<dbReference type="InterPro" id="IPR004333">
    <property type="entry name" value="SBP_dom"/>
</dbReference>
<evidence type="ECO:0000259" key="7">
    <source>
        <dbReference type="PROSITE" id="PS51141"/>
    </source>
</evidence>
<dbReference type="Gene3D" id="3.30.40.10">
    <property type="entry name" value="Zinc/RING finger domain, C3HC4 (zinc finger)"/>
    <property type="match status" value="1"/>
</dbReference>
<dbReference type="Gene3D" id="4.10.1100.10">
    <property type="entry name" value="Transcription factor, SBP-box domain"/>
    <property type="match status" value="1"/>
</dbReference>
<feature type="domain" description="RING-type" evidence="6">
    <location>
        <begin position="318"/>
        <end position="358"/>
    </location>
</feature>
<dbReference type="PROSITE" id="PS50089">
    <property type="entry name" value="ZF_RING_2"/>
    <property type="match status" value="1"/>
</dbReference>
<name>A0AAV1C116_OLDCO</name>
<dbReference type="PANTHER" id="PTHR46537:SF1">
    <property type="entry name" value="E3 UBIQUITIN-PROTEIN LIGASE RING1B-RELATED"/>
    <property type="match status" value="1"/>
</dbReference>
<reference evidence="8" key="1">
    <citation type="submission" date="2023-03" db="EMBL/GenBank/DDBJ databases">
        <authorList>
            <person name="Julca I."/>
        </authorList>
    </citation>
    <scope>NUCLEOTIDE SEQUENCE</scope>
</reference>
<evidence type="ECO:0000313" key="8">
    <source>
        <dbReference type="EMBL" id="CAI9089354.1"/>
    </source>
</evidence>
<dbReference type="InterPro" id="IPR036893">
    <property type="entry name" value="SBP_sf"/>
</dbReference>
<feature type="compositionally biased region" description="Basic and acidic residues" evidence="5">
    <location>
        <begin position="443"/>
        <end position="458"/>
    </location>
</feature>
<keyword evidence="3" id="KW-0862">Zinc</keyword>
<feature type="compositionally biased region" description="Basic residues" evidence="5">
    <location>
        <begin position="246"/>
        <end position="257"/>
    </location>
</feature>
<feature type="region of interest" description="Disordered" evidence="5">
    <location>
        <begin position="413"/>
        <end position="500"/>
    </location>
</feature>